<proteinExistence type="predicted"/>
<feature type="non-terminal residue" evidence="2">
    <location>
        <position position="262"/>
    </location>
</feature>
<dbReference type="PRINTS" id="PR00300">
    <property type="entry name" value="CLPPROTEASEA"/>
</dbReference>
<dbReference type="Pfam" id="PF20030">
    <property type="entry name" value="bpMoxR"/>
    <property type="match status" value="1"/>
</dbReference>
<protein>
    <recommendedName>
        <fullName evidence="1">MoxR domain-containing protein</fullName>
    </recommendedName>
</protein>
<dbReference type="InterPro" id="IPR001270">
    <property type="entry name" value="ClpA/B"/>
</dbReference>
<dbReference type="GO" id="GO:0005524">
    <property type="term" value="F:ATP binding"/>
    <property type="evidence" value="ECO:0007669"/>
    <property type="project" value="InterPro"/>
</dbReference>
<organism evidence="2 3">
    <name type="scientific">Apatococcus fuscideae</name>
    <dbReference type="NCBI Taxonomy" id="2026836"/>
    <lineage>
        <taxon>Eukaryota</taxon>
        <taxon>Viridiplantae</taxon>
        <taxon>Chlorophyta</taxon>
        <taxon>core chlorophytes</taxon>
        <taxon>Trebouxiophyceae</taxon>
        <taxon>Chlorellales</taxon>
        <taxon>Chlorellaceae</taxon>
        <taxon>Apatococcus</taxon>
    </lineage>
</organism>
<sequence length="262" mass="28808">MTSGYSAPAGHQRSLLRTPEQLAQPVRLPSSCVSQAVAPLAEQHRSTQPLRNQQRSQQLRQLRQVVLQAVRADQQGQQTDSATLQLISEITSRVDESHDSILEQGARSSEGYVDPGADNELKAKVYGSISQLSQGLLERETEVRLLLLAALCGEHLVMLGPPGTAKSELARRLSGLTSGAYFERLLTRFSVPEELFGPLSMRGLENDLYERKISGYLPTAEVAFVDEIFKANSAILNALLTLLNERLFDNGSNRIDVPLLCL</sequence>
<feature type="domain" description="MoxR" evidence="1">
    <location>
        <begin position="128"/>
        <end position="261"/>
    </location>
</feature>
<dbReference type="InterPro" id="IPR045427">
    <property type="entry name" value="MoxR"/>
</dbReference>
<dbReference type="InterPro" id="IPR027417">
    <property type="entry name" value="P-loop_NTPase"/>
</dbReference>
<keyword evidence="3" id="KW-1185">Reference proteome</keyword>
<dbReference type="Proteomes" id="UP001485043">
    <property type="component" value="Unassembled WGS sequence"/>
</dbReference>
<accession>A0AAW1SJ06</accession>
<gene>
    <name evidence="2" type="ORF">WJX84_012301</name>
</gene>
<comment type="caution">
    <text evidence="2">The sequence shown here is derived from an EMBL/GenBank/DDBJ whole genome shotgun (WGS) entry which is preliminary data.</text>
</comment>
<evidence type="ECO:0000259" key="1">
    <source>
        <dbReference type="Pfam" id="PF20030"/>
    </source>
</evidence>
<dbReference type="Gene3D" id="3.40.50.300">
    <property type="entry name" value="P-loop containing nucleotide triphosphate hydrolases"/>
    <property type="match status" value="1"/>
</dbReference>
<reference evidence="2 3" key="1">
    <citation type="journal article" date="2024" name="Nat. Commun.">
        <title>Phylogenomics reveals the evolutionary origins of lichenization in chlorophyte algae.</title>
        <authorList>
            <person name="Puginier C."/>
            <person name="Libourel C."/>
            <person name="Otte J."/>
            <person name="Skaloud P."/>
            <person name="Haon M."/>
            <person name="Grisel S."/>
            <person name="Petersen M."/>
            <person name="Berrin J.G."/>
            <person name="Delaux P.M."/>
            <person name="Dal Grande F."/>
            <person name="Keller J."/>
        </authorList>
    </citation>
    <scope>NUCLEOTIDE SEQUENCE [LARGE SCALE GENOMIC DNA]</scope>
    <source>
        <strain evidence="2 3">SAG 2523</strain>
    </source>
</reference>
<dbReference type="InterPro" id="IPR050513">
    <property type="entry name" value="RavA_ATPases"/>
</dbReference>
<dbReference type="AlphaFoldDB" id="A0AAW1SJ06"/>
<dbReference type="SUPFAM" id="SSF52540">
    <property type="entry name" value="P-loop containing nucleoside triphosphate hydrolases"/>
    <property type="match status" value="1"/>
</dbReference>
<dbReference type="PANTHER" id="PTHR32204">
    <property type="entry name" value="ATPASE RAVA"/>
    <property type="match status" value="1"/>
</dbReference>
<dbReference type="EMBL" id="JALJOV010001573">
    <property type="protein sequence ID" value="KAK9846069.1"/>
    <property type="molecule type" value="Genomic_DNA"/>
</dbReference>
<evidence type="ECO:0000313" key="3">
    <source>
        <dbReference type="Proteomes" id="UP001485043"/>
    </source>
</evidence>
<evidence type="ECO:0000313" key="2">
    <source>
        <dbReference type="EMBL" id="KAK9846069.1"/>
    </source>
</evidence>
<name>A0AAW1SJ06_9CHLO</name>
<dbReference type="PANTHER" id="PTHR32204:SF0">
    <property type="entry name" value="ATPASE RAVA"/>
    <property type="match status" value="1"/>
</dbReference>